<protein>
    <recommendedName>
        <fullName evidence="4">E3 ubiquitin-protein ligase</fullName>
    </recommendedName>
</protein>
<dbReference type="EMBL" id="JAHFXS010000804">
    <property type="protein sequence ID" value="KAG9981768.1"/>
    <property type="molecule type" value="Genomic_DNA"/>
</dbReference>
<feature type="compositionally biased region" description="Low complexity" evidence="1">
    <location>
        <begin position="291"/>
        <end position="313"/>
    </location>
</feature>
<dbReference type="Proteomes" id="UP000729357">
    <property type="component" value="Unassembled WGS sequence"/>
</dbReference>
<dbReference type="InterPro" id="IPR042065">
    <property type="entry name" value="E3_ELL-like"/>
</dbReference>
<reference evidence="2" key="1">
    <citation type="journal article" date="2021" name="J Fungi (Basel)">
        <title>Virulence traits and population genomics of the black yeast Aureobasidium melanogenum.</title>
        <authorList>
            <person name="Cernosa A."/>
            <person name="Sun X."/>
            <person name="Gostincar C."/>
            <person name="Fang C."/>
            <person name="Gunde-Cimerman N."/>
            <person name="Song Z."/>
        </authorList>
    </citation>
    <scope>NUCLEOTIDE SEQUENCE</scope>
    <source>
        <strain evidence="2">EXF-9298</strain>
    </source>
</reference>
<evidence type="ECO:0000313" key="3">
    <source>
        <dbReference type="Proteomes" id="UP000729357"/>
    </source>
</evidence>
<feature type="non-terminal residue" evidence="2">
    <location>
        <position position="1"/>
    </location>
</feature>
<feature type="compositionally biased region" description="Basic and acidic residues" evidence="1">
    <location>
        <begin position="368"/>
        <end position="377"/>
    </location>
</feature>
<accession>A0A9P8FRR1</accession>
<gene>
    <name evidence="2" type="ORF">KCU98_g7239</name>
</gene>
<evidence type="ECO:0000313" key="2">
    <source>
        <dbReference type="EMBL" id="KAG9981768.1"/>
    </source>
</evidence>
<feature type="compositionally biased region" description="Polar residues" evidence="1">
    <location>
        <begin position="544"/>
        <end position="560"/>
    </location>
</feature>
<feature type="compositionally biased region" description="Polar residues" evidence="1">
    <location>
        <begin position="110"/>
        <end position="124"/>
    </location>
</feature>
<dbReference type="Gene3D" id="1.10.10.2670">
    <property type="entry name" value="E3 ubiquitin-protein ligase"/>
    <property type="match status" value="1"/>
</dbReference>
<keyword evidence="3" id="KW-1185">Reference proteome</keyword>
<reference evidence="2" key="2">
    <citation type="submission" date="2021-08" db="EMBL/GenBank/DDBJ databases">
        <authorList>
            <person name="Gostincar C."/>
            <person name="Sun X."/>
            <person name="Song Z."/>
            <person name="Gunde-Cimerman N."/>
        </authorList>
    </citation>
    <scope>NUCLEOTIDE SEQUENCE</scope>
    <source>
        <strain evidence="2">EXF-9298</strain>
    </source>
</reference>
<feature type="non-terminal residue" evidence="2">
    <location>
        <position position="790"/>
    </location>
</feature>
<dbReference type="AlphaFoldDB" id="A0A9P8FRR1"/>
<evidence type="ECO:0000256" key="1">
    <source>
        <dbReference type="SAM" id="MobiDB-lite"/>
    </source>
</evidence>
<feature type="compositionally biased region" description="Polar residues" evidence="1">
    <location>
        <begin position="600"/>
        <end position="610"/>
    </location>
</feature>
<feature type="compositionally biased region" description="Polar residues" evidence="1">
    <location>
        <begin position="520"/>
        <end position="530"/>
    </location>
</feature>
<dbReference type="InterPro" id="IPR036390">
    <property type="entry name" value="WH_DNA-bd_sf"/>
</dbReference>
<feature type="compositionally biased region" description="Low complexity" evidence="1">
    <location>
        <begin position="670"/>
        <end position="691"/>
    </location>
</feature>
<feature type="region of interest" description="Disordered" evidence="1">
    <location>
        <begin position="86"/>
        <end position="148"/>
    </location>
</feature>
<sequence>HGGKAVQLLGGKTPKIRYGAKLLELNVRPETFRHEIYSTDDNSNHLDFAAFVSHHAELRVPVEKKVQEDSAGAEAALETLKQSLASMAKQKEERKTTISSSVTAGGKNSRYLQPSSRPTSLAQRSASLSSTPRPTAPTSAPSDPHAQAREKGMRFALIHLLAVRPLSEQDIHQKTHIPKAQLLSLLPRIADKQGLTWELSNKPYKELDPWSFKYTSDQRTLAIDNAIRAFDRARIPKDEKAWQILLPKEERNKGKILSRLHLTAERADLAGTPGLASTPIHTSAAATPKLGSTGTPRSGSGTTATGRSAAGISIEKRLKEAKKKGAMEKKKQEKEAKEAAAAASDRESKPRNVTTKRPMPPKKVVSKVKSDEVVHSSDDEEEGEVKEDSSLEKSTTSRKEPPKAAPRVRPAATERRDSSASEAPGATKDSKIRSKPLTSDKFVANTASRKDSAISKVKAEAPLLSKTAALPKKPESSANAATKSKDSPAQKPVKTTSTMQRSNISPRRLTDTKPKVPSPLGTSPPRNASDNAEKTIKQPPKPSATANAAKSVRPTPTSKASEPLSFFGGVKTGSQSKIVTKKRPLESDTESAEPARKAVKSTTSTLTKAPTSIPAKASVVNGNGREAVTKAPPAPSAASDKSLKRKANDLSSGLHDHAAPPSFKHRKTDSGSTHSHTATSSSGASLTTAPTVSPHSSPAGSDFSDDNLAGILNDDYDGGSLTWEQTRAAAETFRSKLYPEYLKLYRRIEQTPSDKVAKEDTVRLWQLHNRLEAIKHRIEVACRDGDKGGE</sequence>
<feature type="compositionally biased region" description="Basic and acidic residues" evidence="1">
    <location>
        <begin position="386"/>
        <end position="402"/>
    </location>
</feature>
<feature type="compositionally biased region" description="Basic and acidic residues" evidence="1">
    <location>
        <begin position="314"/>
        <end position="350"/>
    </location>
</feature>
<feature type="compositionally biased region" description="Polar residues" evidence="1">
    <location>
        <begin position="493"/>
        <end position="505"/>
    </location>
</feature>
<organism evidence="2 3">
    <name type="scientific">Aureobasidium melanogenum</name>
    <name type="common">Aureobasidium pullulans var. melanogenum</name>
    <dbReference type="NCBI Taxonomy" id="46634"/>
    <lineage>
        <taxon>Eukaryota</taxon>
        <taxon>Fungi</taxon>
        <taxon>Dikarya</taxon>
        <taxon>Ascomycota</taxon>
        <taxon>Pezizomycotina</taxon>
        <taxon>Dothideomycetes</taxon>
        <taxon>Dothideomycetidae</taxon>
        <taxon>Dothideales</taxon>
        <taxon>Saccotheciaceae</taxon>
        <taxon>Aureobasidium</taxon>
    </lineage>
</organism>
<feature type="compositionally biased region" description="Basic and acidic residues" evidence="1">
    <location>
        <begin position="448"/>
        <end position="459"/>
    </location>
</feature>
<evidence type="ECO:0008006" key="4">
    <source>
        <dbReference type="Google" id="ProtNLM"/>
    </source>
</evidence>
<proteinExistence type="predicted"/>
<dbReference type="SUPFAM" id="SSF46785">
    <property type="entry name" value="Winged helix' DNA-binding domain"/>
    <property type="match status" value="1"/>
</dbReference>
<name>A0A9P8FRR1_AURME</name>
<feature type="compositionally biased region" description="Low complexity" evidence="1">
    <location>
        <begin position="125"/>
        <end position="144"/>
    </location>
</feature>
<feature type="region of interest" description="Disordered" evidence="1">
    <location>
        <begin position="271"/>
        <end position="709"/>
    </location>
</feature>
<comment type="caution">
    <text evidence="2">The sequence shown here is derived from an EMBL/GenBank/DDBJ whole genome shotgun (WGS) entry which is preliminary data.</text>
</comment>